<dbReference type="OrthoDB" id="5975154at2759"/>
<feature type="transmembrane region" description="Helical" evidence="17">
    <location>
        <begin position="95"/>
        <end position="113"/>
    </location>
</feature>
<keyword evidence="8" id="KW-0406">Ion transport</keyword>
<evidence type="ECO:0000256" key="11">
    <source>
        <dbReference type="ARBA" id="ARBA00023170"/>
    </source>
</evidence>
<dbReference type="InterPro" id="IPR038050">
    <property type="entry name" value="Neuro_actylchol_rec"/>
</dbReference>
<keyword evidence="14" id="KW-1071">Ligand-gated ion channel</keyword>
<evidence type="ECO:0000256" key="1">
    <source>
        <dbReference type="ARBA" id="ARBA00009237"/>
    </source>
</evidence>
<evidence type="ECO:0000256" key="13">
    <source>
        <dbReference type="ARBA" id="ARBA00023257"/>
    </source>
</evidence>
<evidence type="ECO:0000256" key="15">
    <source>
        <dbReference type="ARBA" id="ARBA00023303"/>
    </source>
</evidence>
<dbReference type="GO" id="GO:0045211">
    <property type="term" value="C:postsynaptic membrane"/>
    <property type="evidence" value="ECO:0007669"/>
    <property type="project" value="UniProtKB-SubCell"/>
</dbReference>
<evidence type="ECO:0000259" key="18">
    <source>
        <dbReference type="Pfam" id="PF02932"/>
    </source>
</evidence>
<evidence type="ECO:0000256" key="16">
    <source>
        <dbReference type="ARBA" id="ARBA00034104"/>
    </source>
</evidence>
<organism evidence="19 20">
    <name type="scientific">Eumeta variegata</name>
    <name type="common">Bagworm moth</name>
    <name type="synonym">Eumeta japonica</name>
    <dbReference type="NCBI Taxonomy" id="151549"/>
    <lineage>
        <taxon>Eukaryota</taxon>
        <taxon>Metazoa</taxon>
        <taxon>Ecdysozoa</taxon>
        <taxon>Arthropoda</taxon>
        <taxon>Hexapoda</taxon>
        <taxon>Insecta</taxon>
        <taxon>Pterygota</taxon>
        <taxon>Neoptera</taxon>
        <taxon>Endopterygota</taxon>
        <taxon>Lepidoptera</taxon>
        <taxon>Glossata</taxon>
        <taxon>Ditrysia</taxon>
        <taxon>Tineoidea</taxon>
        <taxon>Psychidae</taxon>
        <taxon>Oiketicinae</taxon>
        <taxon>Eumeta</taxon>
    </lineage>
</organism>
<gene>
    <name evidence="19" type="primary">nAChRbeta1</name>
    <name evidence="19" type="ORF">EVAR_40725_1</name>
</gene>
<evidence type="ECO:0000256" key="4">
    <source>
        <dbReference type="ARBA" id="ARBA00022692"/>
    </source>
</evidence>
<keyword evidence="15" id="KW-0407">Ion channel</keyword>
<dbReference type="Pfam" id="PF02932">
    <property type="entry name" value="Neur_chan_memb"/>
    <property type="match status" value="1"/>
</dbReference>
<keyword evidence="11 19" id="KW-0675">Receptor</keyword>
<keyword evidence="20" id="KW-1185">Reference proteome</keyword>
<dbReference type="STRING" id="151549.A0A4C1ZWM7"/>
<evidence type="ECO:0000256" key="5">
    <source>
        <dbReference type="ARBA" id="ARBA00022729"/>
    </source>
</evidence>
<keyword evidence="7" id="KW-0770">Synapse</keyword>
<evidence type="ECO:0000313" key="19">
    <source>
        <dbReference type="EMBL" id="GBP91017.1"/>
    </source>
</evidence>
<keyword evidence="5" id="KW-0732">Signal</keyword>
<evidence type="ECO:0000256" key="3">
    <source>
        <dbReference type="ARBA" id="ARBA00022475"/>
    </source>
</evidence>
<sequence>MEAMELSDLHHPNCKINRAAGGAEMGALSGLGGLGGLGLGGERRESESSDSLLLSPEAAKATEAVEFIAEHLRNEDLYIQTREDWKYVAMVIDRLQLYIFFIVTTAGTVGILMDAPHIFEYVDQDRIIEIYRGK</sequence>
<protein>
    <submittedName>
        <fullName evidence="19">Acetylcholine receptor subunit beta-like 1</fullName>
    </submittedName>
</protein>
<dbReference type="InterPro" id="IPR006029">
    <property type="entry name" value="Neurotrans-gated_channel_TM"/>
</dbReference>
<evidence type="ECO:0000256" key="14">
    <source>
        <dbReference type="ARBA" id="ARBA00023286"/>
    </source>
</evidence>
<evidence type="ECO:0000256" key="8">
    <source>
        <dbReference type="ARBA" id="ARBA00023065"/>
    </source>
</evidence>
<reference evidence="19 20" key="1">
    <citation type="journal article" date="2019" name="Commun. Biol.">
        <title>The bagworm genome reveals a unique fibroin gene that provides high tensile strength.</title>
        <authorList>
            <person name="Kono N."/>
            <person name="Nakamura H."/>
            <person name="Ohtoshi R."/>
            <person name="Tomita M."/>
            <person name="Numata K."/>
            <person name="Arakawa K."/>
        </authorList>
    </citation>
    <scope>NUCLEOTIDE SEQUENCE [LARGE SCALE GENOMIC DNA]</scope>
</reference>
<evidence type="ECO:0000256" key="9">
    <source>
        <dbReference type="ARBA" id="ARBA00023136"/>
    </source>
</evidence>
<feature type="domain" description="Neurotransmitter-gated ion-channel transmembrane" evidence="18">
    <location>
        <begin position="42"/>
        <end position="111"/>
    </location>
</feature>
<comment type="subcellular location">
    <subcellularLocation>
        <location evidence="16">Postsynaptic cell membrane</location>
        <topology evidence="16">Multi-pass membrane protein</topology>
    </subcellularLocation>
</comment>
<dbReference type="Gene3D" id="1.20.58.390">
    <property type="entry name" value="Neurotransmitter-gated ion-channel transmembrane domain"/>
    <property type="match status" value="1"/>
</dbReference>
<dbReference type="AlphaFoldDB" id="A0A4C1ZWM7"/>
<evidence type="ECO:0000256" key="12">
    <source>
        <dbReference type="ARBA" id="ARBA00023180"/>
    </source>
</evidence>
<evidence type="ECO:0000256" key="2">
    <source>
        <dbReference type="ARBA" id="ARBA00022448"/>
    </source>
</evidence>
<keyword evidence="12" id="KW-0325">Glycoprotein</keyword>
<dbReference type="EMBL" id="BGZK01002134">
    <property type="protein sequence ID" value="GBP91017.1"/>
    <property type="molecule type" value="Genomic_DNA"/>
</dbReference>
<dbReference type="InterPro" id="IPR036719">
    <property type="entry name" value="Neuro-gated_channel_TM_sf"/>
</dbReference>
<dbReference type="GO" id="GO:0007268">
    <property type="term" value="P:chemical synaptic transmission"/>
    <property type="evidence" value="ECO:0007669"/>
    <property type="project" value="UniProtKB-ARBA"/>
</dbReference>
<comment type="similarity">
    <text evidence="1">Belongs to the ligand-gated ion channel (TC 1.A.9) family. Acetylcholine receptor (TC 1.A.9.1) subfamily.</text>
</comment>
<evidence type="ECO:0000256" key="17">
    <source>
        <dbReference type="SAM" id="Phobius"/>
    </source>
</evidence>
<dbReference type="FunFam" id="1.20.58.390:FF:000035">
    <property type="entry name" value="Acetylcholine receptor subunit beta-like 1"/>
    <property type="match status" value="1"/>
</dbReference>
<keyword evidence="2" id="KW-0813">Transport</keyword>
<evidence type="ECO:0000256" key="7">
    <source>
        <dbReference type="ARBA" id="ARBA00023018"/>
    </source>
</evidence>
<keyword evidence="9 17" id="KW-0472">Membrane</keyword>
<name>A0A4C1ZWM7_EUMVA</name>
<keyword evidence="3" id="KW-1003">Cell membrane</keyword>
<keyword evidence="6 17" id="KW-1133">Transmembrane helix</keyword>
<evidence type="ECO:0000256" key="10">
    <source>
        <dbReference type="ARBA" id="ARBA00023157"/>
    </source>
</evidence>
<keyword evidence="10" id="KW-1015">Disulfide bond</keyword>
<proteinExistence type="inferred from homology"/>
<dbReference type="GO" id="GO:0034220">
    <property type="term" value="P:monoatomic ion transmembrane transport"/>
    <property type="evidence" value="ECO:0007669"/>
    <property type="project" value="UniProtKB-KW"/>
</dbReference>
<keyword evidence="13" id="KW-0628">Postsynaptic cell membrane</keyword>
<keyword evidence="4 17" id="KW-0812">Transmembrane</keyword>
<accession>A0A4C1ZWM7</accession>
<dbReference type="Proteomes" id="UP000299102">
    <property type="component" value="Unassembled WGS sequence"/>
</dbReference>
<comment type="caution">
    <text evidence="19">The sequence shown here is derived from an EMBL/GenBank/DDBJ whole genome shotgun (WGS) entry which is preliminary data.</text>
</comment>
<evidence type="ECO:0000256" key="6">
    <source>
        <dbReference type="ARBA" id="ARBA00022989"/>
    </source>
</evidence>
<dbReference type="SUPFAM" id="SSF90112">
    <property type="entry name" value="Neurotransmitter-gated ion-channel transmembrane pore"/>
    <property type="match status" value="1"/>
</dbReference>
<evidence type="ECO:0000313" key="20">
    <source>
        <dbReference type="Proteomes" id="UP000299102"/>
    </source>
</evidence>